<evidence type="ECO:0008006" key="4">
    <source>
        <dbReference type="Google" id="ProtNLM"/>
    </source>
</evidence>
<dbReference type="Proteomes" id="UP000644660">
    <property type="component" value="Unassembled WGS sequence"/>
</dbReference>
<dbReference type="Pfam" id="PF08520">
    <property type="entry name" value="Mitofissin"/>
    <property type="match status" value="1"/>
</dbReference>
<dbReference type="PANTHER" id="PTHR28075:SF1">
    <property type="entry name" value="DUF1748-DOMAIN-CONTAINING PROTEIN"/>
    <property type="match status" value="1"/>
</dbReference>
<name>A0A8H2VIU0_9SACH</name>
<proteinExistence type="predicted"/>
<reference evidence="2 3" key="1">
    <citation type="submission" date="2020-05" db="EMBL/GenBank/DDBJ databases">
        <authorList>
            <person name="Casaregola S."/>
            <person name="Devillers H."/>
            <person name="Grondin C."/>
        </authorList>
    </citation>
    <scope>NUCLEOTIDE SEQUENCE [LARGE SCALE GENOMIC DNA]</scope>
    <source>
        <strain evidence="2 3">CLIB 1767</strain>
    </source>
</reference>
<dbReference type="GeneID" id="64859314"/>
<dbReference type="RefSeq" id="XP_041408086.1">
    <property type="nucleotide sequence ID" value="XM_041552152.1"/>
</dbReference>
<dbReference type="OrthoDB" id="16824at2759"/>
<feature type="chain" id="PRO_5034239954" description="DUF1748-domain-containing protein" evidence="1">
    <location>
        <begin position="23"/>
        <end position="73"/>
    </location>
</feature>
<keyword evidence="3" id="KW-1185">Reference proteome</keyword>
<dbReference type="InterPro" id="IPR013726">
    <property type="entry name" value="Mitofissin"/>
</dbReference>
<dbReference type="GO" id="GO:0005737">
    <property type="term" value="C:cytoplasm"/>
    <property type="evidence" value="ECO:0007669"/>
    <property type="project" value="TreeGrafter"/>
</dbReference>
<dbReference type="EMBL" id="CAEFZW010000009">
    <property type="protein sequence ID" value="CAB4256242.1"/>
    <property type="molecule type" value="Genomic_DNA"/>
</dbReference>
<evidence type="ECO:0000313" key="3">
    <source>
        <dbReference type="Proteomes" id="UP000644660"/>
    </source>
</evidence>
<dbReference type="AlphaFoldDB" id="A0A8H2VIU0"/>
<organism evidence="2 3">
    <name type="scientific">Maudiozyma barnettii</name>
    <dbReference type="NCBI Taxonomy" id="61262"/>
    <lineage>
        <taxon>Eukaryota</taxon>
        <taxon>Fungi</taxon>
        <taxon>Dikarya</taxon>
        <taxon>Ascomycota</taxon>
        <taxon>Saccharomycotina</taxon>
        <taxon>Saccharomycetes</taxon>
        <taxon>Saccharomycetales</taxon>
        <taxon>Saccharomycetaceae</taxon>
        <taxon>Maudiozyma</taxon>
    </lineage>
</organism>
<feature type="signal peptide" evidence="1">
    <location>
        <begin position="1"/>
        <end position="22"/>
    </location>
</feature>
<gene>
    <name evidence="2" type="ORF">KABA2_09S00242</name>
</gene>
<evidence type="ECO:0000256" key="1">
    <source>
        <dbReference type="SAM" id="SignalP"/>
    </source>
</evidence>
<dbReference type="PANTHER" id="PTHR28075">
    <property type="entry name" value="CHROMOSOME 16, WHOLE GENOME SHOTGUN SEQUENCE"/>
    <property type="match status" value="1"/>
</dbReference>
<comment type="caution">
    <text evidence="2">The sequence shown here is derived from an EMBL/GenBank/DDBJ whole genome shotgun (WGS) entry which is preliminary data.</text>
</comment>
<evidence type="ECO:0000313" key="2">
    <source>
        <dbReference type="EMBL" id="CAB4256242.1"/>
    </source>
</evidence>
<accession>A0A8H2VIU0</accession>
<keyword evidence="1" id="KW-0732">Signal</keyword>
<sequence length="73" mass="8071">MTFIGKAIHISIDLALVSTCLAGMKRNTGLTFKTESIENETARVYTRKYLNIGESLYDSAVASCGSSKYFVRK</sequence>
<protein>
    <recommendedName>
        <fullName evidence="4">DUF1748-domain-containing protein</fullName>
    </recommendedName>
</protein>